<evidence type="ECO:0000256" key="3">
    <source>
        <dbReference type="ARBA" id="ARBA00022801"/>
    </source>
</evidence>
<dbReference type="Pfam" id="PF05592">
    <property type="entry name" value="Bac_rhamnosid"/>
    <property type="match status" value="1"/>
</dbReference>
<proteinExistence type="predicted"/>
<dbReference type="SUPFAM" id="SSF48208">
    <property type="entry name" value="Six-hairpin glycosidases"/>
    <property type="match status" value="2"/>
</dbReference>
<sequence>MHKYLMILPFLITLLGCLTLPSKPMSGKQTAQILFDNPTNLLTEGLVTPLNIHNQTPRLSWHANVQKQTAYQVQVATSIKLLNQGAADLWDSGKVESSQSININYQGLPLTTNQKVFWRVRVWQKHHTKPSQWSEASSWQMGLLNASDWQAKWIKAAAPTIAKPQGAVAQWIDWAGSVVNKVGRISKPAIDKLENQPTASLFRHSFSLNKQVKSARLHSTAAGYYEIYINGQRISNRLMDPGQTDFDKRILYNTDLVASYLSSGENAIAVHLGSGWYDENIAFSLWVNPDKKPTGKTKPSLSYGQPKFIAQLDITFTDGTTTSVFTDESWKSHPSHILKEGLFSGELFDQNQFIQNWNSTKKPENITQWQPVSVLQKWPTKVLEPQLQAPIRTQQQLKPIALLNPEKGVWVWDFGQNFTGQPSLNIQSLNLAAGQAIYLRYAEWADNNGNISQLSGGPGATHLNAVDGFVAASNSAKHANQTYWQPKFTWRGFRYVEIRGLSQAPKLTDLTAKLIRSDVTRVGQFDSSDPLINRIHQTALWSYESNLMSVPLDCPIREKAGWTGDAHAALITGNYNFDMENFWRKYLRDFQTAKYVAPAVVPGKRTLGEKVDWAAAEVLIAWENYRHHGDKQTLQEQYTSLLEYMAYGETQLTDYLTTNGFGDWCDPVPAPGVPRVGGRGRPQQTSTLVTSSALFAHASDLMAKIADVLNKQADAERFSALFNNIKNSFHNTLYDPVTGHYGSQTADAMALRFGIVPVALRQSVAAALNKDVLENWHGHYSVGALGQTYLYRALSDYGYADTAFNIFKAKGYPGFDYLFNELKGTTLWERKGQFDPEAGHGPINSLNHPFHSGYDGWFYEGIGGIRPKEDSVGFQNFELAPVFPTGLTEANVSYQTGYGIIKSHWLKKGNEIIWRFSVPNNTSAVVKLPNQADKLYLAGNYTVKIPLKPADNQAKAIALDVAPSQLRVELLKGNVVDKVNDLLPEFSWQLASLPEFSEQTAYQIQIIDAVDRFDAEQPNFVWDSGKVASSQSVANSLFSVKLKPKHAYQWRVKVWSRKATEQARQLQPVEYESSWSAPQRFTVAAKQSELASTHDTQVSVIEPAFIEKLPSGRYLIDFGKVAFGYLELGLTSDKAGQIDVHFAERGIADGDNKGIITKMHKGTSVRYYKVPLQINAQADVYSVHPPRDKRNTKPEVAIPIPARFGRIAPFRFIEIDANGLNLSDIKANLIMLHYPFDAYQSSFSSSDSVLNQIWQLCKYSMKATSFAGVYVDGDRERIPYEADAYINQLSHYYVDDEFSLARHSHEYLMANSTWPTEWKQHSIMMAWVDWMHTGDLESLRVFYPQLKAQKLLSQYENDLGLLTTFPKRIPKKQLGDLVDWPPNERDNYDMRPVNTVVNAFYYLNLKQMADMAKALGLMQEHLEFKQKAQRVYQAFNQQLFNPTTGLYIDGVGSNHSAVHANILPLAFGLVPNDKKPKILKFIKQKGMAVSVYFAQYLMEALYLNAEADYALSLLTSTELRSWYNMIRQGSTITMEAWDDKFKPNQDWNHAWGAVPGNIVGRFLLGVRPQTAGFKQLIIAPQPSTLAQVSGTVPTIRGPVRVAIEQTLGKSFELELSIPGNTQATVILPWQPQRTVTALQVNQQNVDYKMLPTGIEITGLSSGHHKIKLNYQ</sequence>
<dbReference type="STRING" id="1328313.DS2_07843"/>
<feature type="domain" description="Alpha-L-rhamnosidase concanavalin-like" evidence="4">
    <location>
        <begin position="406"/>
        <end position="514"/>
    </location>
</feature>
<dbReference type="RefSeq" id="WP_081754225.1">
    <property type="nucleotide sequence ID" value="NZ_ARZY01000011.1"/>
</dbReference>
<dbReference type="InterPro" id="IPR035398">
    <property type="entry name" value="Bac_rhamnosid_C"/>
</dbReference>
<dbReference type="EC" id="3.2.1.40" evidence="2"/>
<evidence type="ECO:0000313" key="9">
    <source>
        <dbReference type="Proteomes" id="UP000019276"/>
    </source>
</evidence>
<dbReference type="InterPro" id="IPR012341">
    <property type="entry name" value="6hp_glycosidase-like_sf"/>
</dbReference>
<feature type="domain" description="Alpha-L-rhamnosidase six-hairpin glycosidase" evidence="6">
    <location>
        <begin position="521"/>
        <end position="861"/>
    </location>
</feature>
<dbReference type="Pfam" id="PF17390">
    <property type="entry name" value="Bac_rhamnosid_C"/>
    <property type="match status" value="2"/>
</dbReference>
<dbReference type="PANTHER" id="PTHR33307">
    <property type="entry name" value="ALPHA-RHAMNOSIDASE (EUROFUNG)"/>
    <property type="match status" value="1"/>
</dbReference>
<keyword evidence="9" id="KW-1185">Reference proteome</keyword>
<keyword evidence="3" id="KW-0378">Hydrolase</keyword>
<evidence type="ECO:0000259" key="5">
    <source>
        <dbReference type="Pfam" id="PF08531"/>
    </source>
</evidence>
<name>W7QCB5_9ALTE</name>
<evidence type="ECO:0000259" key="7">
    <source>
        <dbReference type="Pfam" id="PF17390"/>
    </source>
</evidence>
<evidence type="ECO:0000259" key="6">
    <source>
        <dbReference type="Pfam" id="PF17389"/>
    </source>
</evidence>
<comment type="catalytic activity">
    <reaction evidence="1">
        <text>Hydrolysis of terminal non-reducing alpha-L-rhamnose residues in alpha-L-rhamnosides.</text>
        <dbReference type="EC" id="3.2.1.40"/>
    </reaction>
</comment>
<dbReference type="Pfam" id="PF25788">
    <property type="entry name" value="Ig_Rha78A_N"/>
    <property type="match status" value="2"/>
</dbReference>
<dbReference type="InterPro" id="IPR035396">
    <property type="entry name" value="Bac_rhamnosid6H"/>
</dbReference>
<dbReference type="PATRIC" id="fig|1328313.3.peg.1604"/>
<dbReference type="InterPro" id="IPR016007">
    <property type="entry name" value="Alpha_rhamnosid"/>
</dbReference>
<dbReference type="PROSITE" id="PS51257">
    <property type="entry name" value="PROKAR_LIPOPROTEIN"/>
    <property type="match status" value="1"/>
</dbReference>
<dbReference type="InterPro" id="IPR013737">
    <property type="entry name" value="Bac_rhamnosid_N"/>
</dbReference>
<accession>W7QCB5</accession>
<feature type="domain" description="Bacterial alpha-L-rhamnosidase N-terminal" evidence="5">
    <location>
        <begin position="210"/>
        <end position="394"/>
    </location>
</feature>
<dbReference type="Gene3D" id="2.60.420.10">
    <property type="entry name" value="Maltose phosphorylase, domain 3"/>
    <property type="match status" value="2"/>
</dbReference>
<evidence type="ECO:0000259" key="4">
    <source>
        <dbReference type="Pfam" id="PF05592"/>
    </source>
</evidence>
<dbReference type="InterPro" id="IPR008928">
    <property type="entry name" value="6-hairpin_glycosidase_sf"/>
</dbReference>
<organism evidence="8 9">
    <name type="scientific">Catenovulum agarivorans DS-2</name>
    <dbReference type="NCBI Taxonomy" id="1328313"/>
    <lineage>
        <taxon>Bacteria</taxon>
        <taxon>Pseudomonadati</taxon>
        <taxon>Pseudomonadota</taxon>
        <taxon>Gammaproteobacteria</taxon>
        <taxon>Alteromonadales</taxon>
        <taxon>Alteromonadaceae</taxon>
        <taxon>Catenovulum</taxon>
    </lineage>
</organism>
<dbReference type="GO" id="GO:0005975">
    <property type="term" value="P:carbohydrate metabolic process"/>
    <property type="evidence" value="ECO:0007669"/>
    <property type="project" value="InterPro"/>
</dbReference>
<evidence type="ECO:0000313" key="8">
    <source>
        <dbReference type="EMBL" id="EWH10529.1"/>
    </source>
</evidence>
<dbReference type="Pfam" id="PF17389">
    <property type="entry name" value="Bac_rhamnosid6H"/>
    <property type="match status" value="2"/>
</dbReference>
<dbReference type="PANTHER" id="PTHR33307:SF6">
    <property type="entry name" value="ALPHA-RHAMNOSIDASE (EUROFUNG)-RELATED"/>
    <property type="match status" value="1"/>
</dbReference>
<dbReference type="Pfam" id="PF08531">
    <property type="entry name" value="Bac_rhamnosid_N"/>
    <property type="match status" value="1"/>
</dbReference>
<feature type="domain" description="Alpha-L-rhamnosidase six-hairpin glycosidase" evidence="6">
    <location>
        <begin position="1241"/>
        <end position="1557"/>
    </location>
</feature>
<gene>
    <name evidence="8" type="ORF">DS2_07843</name>
</gene>
<dbReference type="Gene3D" id="1.50.10.10">
    <property type="match status" value="2"/>
</dbReference>
<evidence type="ECO:0000256" key="2">
    <source>
        <dbReference type="ARBA" id="ARBA00012652"/>
    </source>
</evidence>
<reference evidence="8 9" key="1">
    <citation type="journal article" date="2014" name="Genome Announc.">
        <title>Draft Genome Sequence of the Agar-Degrading Bacterium Catenovulum sp. Strain DS-2, Isolated from Intestines of Haliotis diversicolor.</title>
        <authorList>
            <person name="Shan D."/>
            <person name="Li X."/>
            <person name="Gu Z."/>
            <person name="Wei G."/>
            <person name="Gao Z."/>
            <person name="Shao Z."/>
        </authorList>
    </citation>
    <scope>NUCLEOTIDE SEQUENCE [LARGE SCALE GENOMIC DNA]</scope>
    <source>
        <strain evidence="8 9">DS-2</strain>
    </source>
</reference>
<dbReference type="OrthoDB" id="9761045at2"/>
<dbReference type="EMBL" id="ARZY01000011">
    <property type="protein sequence ID" value="EWH10529.1"/>
    <property type="molecule type" value="Genomic_DNA"/>
</dbReference>
<dbReference type="Gene3D" id="2.60.120.260">
    <property type="entry name" value="Galactose-binding domain-like"/>
    <property type="match status" value="2"/>
</dbReference>
<dbReference type="InterPro" id="IPR013783">
    <property type="entry name" value="Ig-like_fold"/>
</dbReference>
<comment type="caution">
    <text evidence="8">The sequence shown here is derived from an EMBL/GenBank/DDBJ whole genome shotgun (WGS) entry which is preliminary data.</text>
</comment>
<feature type="domain" description="Alpha-L-rhamnosidase C-terminal" evidence="7">
    <location>
        <begin position="1565"/>
        <end position="1635"/>
    </location>
</feature>
<dbReference type="InterPro" id="IPR008902">
    <property type="entry name" value="Rhamnosid_concanavalin"/>
</dbReference>
<feature type="domain" description="Alpha-L-rhamnosidase C-terminal" evidence="7">
    <location>
        <begin position="864"/>
        <end position="934"/>
    </location>
</feature>
<dbReference type="Proteomes" id="UP000019276">
    <property type="component" value="Unassembled WGS sequence"/>
</dbReference>
<evidence type="ECO:0000256" key="1">
    <source>
        <dbReference type="ARBA" id="ARBA00001445"/>
    </source>
</evidence>
<dbReference type="eggNOG" id="COG3408">
    <property type="taxonomic scope" value="Bacteria"/>
</dbReference>
<protein>
    <recommendedName>
        <fullName evidence="2">alpha-L-rhamnosidase</fullName>
        <ecNumber evidence="2">3.2.1.40</ecNumber>
    </recommendedName>
</protein>
<dbReference type="Gene3D" id="2.60.40.10">
    <property type="entry name" value="Immunoglobulins"/>
    <property type="match status" value="2"/>
</dbReference>
<dbReference type="GO" id="GO:0030596">
    <property type="term" value="F:alpha-L-rhamnosidase activity"/>
    <property type="evidence" value="ECO:0007669"/>
    <property type="project" value="UniProtKB-EC"/>
</dbReference>